<gene>
    <name evidence="9" type="ORF">E1301_Tti009004</name>
</gene>
<dbReference type="PANTHER" id="PTHR13419">
    <property type="entry name" value="ZINC FINGER-CONTAINING"/>
    <property type="match status" value="1"/>
</dbReference>
<feature type="domain" description="CXXC-type" evidence="8">
    <location>
        <begin position="71"/>
        <end position="112"/>
    </location>
</feature>
<organism evidence="9 10">
    <name type="scientific">Triplophysa tibetana</name>
    <dbReference type="NCBI Taxonomy" id="1572043"/>
    <lineage>
        <taxon>Eukaryota</taxon>
        <taxon>Metazoa</taxon>
        <taxon>Chordata</taxon>
        <taxon>Craniata</taxon>
        <taxon>Vertebrata</taxon>
        <taxon>Euteleostomi</taxon>
        <taxon>Actinopterygii</taxon>
        <taxon>Neopterygii</taxon>
        <taxon>Teleostei</taxon>
        <taxon>Ostariophysi</taxon>
        <taxon>Cypriniformes</taxon>
        <taxon>Nemacheilidae</taxon>
        <taxon>Triplophysa</taxon>
    </lineage>
</organism>
<keyword evidence="4 7" id="KW-0863">Zinc-finger</keyword>
<evidence type="ECO:0000256" key="7">
    <source>
        <dbReference type="PROSITE-ProRule" id="PRU00509"/>
    </source>
</evidence>
<evidence type="ECO:0000256" key="3">
    <source>
        <dbReference type="ARBA" id="ARBA00022723"/>
    </source>
</evidence>
<evidence type="ECO:0000256" key="1">
    <source>
        <dbReference type="ARBA" id="ARBA00004496"/>
    </source>
</evidence>
<evidence type="ECO:0000256" key="5">
    <source>
        <dbReference type="ARBA" id="ARBA00022833"/>
    </source>
</evidence>
<dbReference type="PANTHER" id="PTHR13419:SF0">
    <property type="entry name" value="CXXC-TYPE DOMAIN-CONTAINING PROTEIN"/>
    <property type="match status" value="1"/>
</dbReference>
<dbReference type="AlphaFoldDB" id="A0A5A9P6Q0"/>
<keyword evidence="6" id="KW-0238">DNA-binding</keyword>
<evidence type="ECO:0000313" key="10">
    <source>
        <dbReference type="Proteomes" id="UP000324632"/>
    </source>
</evidence>
<dbReference type="GO" id="GO:0005634">
    <property type="term" value="C:nucleus"/>
    <property type="evidence" value="ECO:0007669"/>
    <property type="project" value="TreeGrafter"/>
</dbReference>
<reference evidence="9 10" key="1">
    <citation type="journal article" date="2019" name="Mol. Ecol. Resour.">
        <title>Chromosome-level genome assembly of Triplophysa tibetana, a fish adapted to the harsh high-altitude environment of the Tibetan Plateau.</title>
        <authorList>
            <person name="Yang X."/>
            <person name="Liu H."/>
            <person name="Ma Z."/>
            <person name="Zou Y."/>
            <person name="Zou M."/>
            <person name="Mao Y."/>
            <person name="Li X."/>
            <person name="Wang H."/>
            <person name="Chen T."/>
            <person name="Wang W."/>
            <person name="Yang R."/>
        </authorList>
    </citation>
    <scope>NUCLEOTIDE SEQUENCE [LARGE SCALE GENOMIC DNA]</scope>
    <source>
        <strain evidence="9">TTIB1903HZAU</strain>
        <tissue evidence="9">Muscle</tissue>
    </source>
</reference>
<evidence type="ECO:0000313" key="9">
    <source>
        <dbReference type="EMBL" id="KAA0716799.1"/>
    </source>
</evidence>
<dbReference type="GO" id="GO:0005737">
    <property type="term" value="C:cytoplasm"/>
    <property type="evidence" value="ECO:0007669"/>
    <property type="project" value="UniProtKB-SubCell"/>
</dbReference>
<evidence type="ECO:0000256" key="4">
    <source>
        <dbReference type="ARBA" id="ARBA00022771"/>
    </source>
</evidence>
<proteinExistence type="predicted"/>
<keyword evidence="2" id="KW-0963">Cytoplasm</keyword>
<dbReference type="InterPro" id="IPR002857">
    <property type="entry name" value="Znf_CXXC"/>
</dbReference>
<dbReference type="Proteomes" id="UP000324632">
    <property type="component" value="Chromosome 9"/>
</dbReference>
<keyword evidence="3" id="KW-0479">Metal-binding</keyword>
<dbReference type="GO" id="GO:0008327">
    <property type="term" value="F:methyl-CpG binding"/>
    <property type="evidence" value="ECO:0007669"/>
    <property type="project" value="TreeGrafter"/>
</dbReference>
<dbReference type="InterPro" id="IPR040388">
    <property type="entry name" value="CXXC4/CXXC5"/>
</dbReference>
<sequence length="157" mass="17689">MHKLKGGPGPPVQDIYEFSLDEEDPKVFLGARSARVVSPAADYIRSEHEQAGLFSLPHMEGKELMEPVVAQKKKRKRCGVCEPCMRKENCGTCANCLNRKIGHQICKLRKCDELKRRKNPWEGHPSPSSISPSSPAHFIEHEGDRCRNLLLGVSRMQ</sequence>
<comment type="caution">
    <text evidence="9">The sequence shown here is derived from an EMBL/GenBank/DDBJ whole genome shotgun (WGS) entry which is preliminary data.</text>
</comment>
<comment type="subcellular location">
    <subcellularLocation>
        <location evidence="1">Cytoplasm</location>
    </subcellularLocation>
</comment>
<name>A0A5A9P6Q0_9TELE</name>
<evidence type="ECO:0000256" key="6">
    <source>
        <dbReference type="ARBA" id="ARBA00023125"/>
    </source>
</evidence>
<dbReference type="EMBL" id="SOYY01000009">
    <property type="protein sequence ID" value="KAA0716799.1"/>
    <property type="molecule type" value="Genomic_DNA"/>
</dbReference>
<accession>A0A5A9P6Q0</accession>
<dbReference type="PROSITE" id="PS51058">
    <property type="entry name" value="ZF_CXXC"/>
    <property type="match status" value="1"/>
</dbReference>
<evidence type="ECO:0000256" key="2">
    <source>
        <dbReference type="ARBA" id="ARBA00022490"/>
    </source>
</evidence>
<protein>
    <submittedName>
        <fullName evidence="9">Zinc finger protein 4</fullName>
    </submittedName>
</protein>
<keyword evidence="5" id="KW-0862">Zinc</keyword>
<dbReference type="Pfam" id="PF02008">
    <property type="entry name" value="zf-CXXC"/>
    <property type="match status" value="1"/>
</dbReference>
<evidence type="ECO:0000259" key="8">
    <source>
        <dbReference type="PROSITE" id="PS51058"/>
    </source>
</evidence>
<dbReference type="GO" id="GO:0008270">
    <property type="term" value="F:zinc ion binding"/>
    <property type="evidence" value="ECO:0007669"/>
    <property type="project" value="UniProtKB-KW"/>
</dbReference>
<keyword evidence="10" id="KW-1185">Reference proteome</keyword>